<dbReference type="CDD" id="cd01560">
    <property type="entry name" value="Thr-synth_2"/>
    <property type="match status" value="1"/>
</dbReference>
<dbReference type="KEGG" id="hty:BN2458_PEG0578"/>
<feature type="modified residue" description="N6-(pyridoxal phosphate)lysine" evidence="5">
    <location>
        <position position="116"/>
    </location>
</feature>
<dbReference type="EC" id="4.2.3.1" evidence="4"/>
<dbReference type="InterPro" id="IPR004450">
    <property type="entry name" value="Thr_synthase-like"/>
</dbReference>
<comment type="similarity">
    <text evidence="2">Belongs to the threonine synthase family.</text>
</comment>
<dbReference type="PATRIC" id="fig|76936.10.peg.565"/>
<dbReference type="GO" id="GO:0005737">
    <property type="term" value="C:cytoplasm"/>
    <property type="evidence" value="ECO:0007669"/>
    <property type="project" value="TreeGrafter"/>
</dbReference>
<evidence type="ECO:0000259" key="7">
    <source>
        <dbReference type="Pfam" id="PF14821"/>
    </source>
</evidence>
<feature type="domain" description="Tryptophan synthase beta chain-like PALP" evidence="6">
    <location>
        <begin position="102"/>
        <end position="417"/>
    </location>
</feature>
<evidence type="ECO:0000313" key="9">
    <source>
        <dbReference type="Proteomes" id="UP000064525"/>
    </source>
</evidence>
<dbReference type="GO" id="GO:0004795">
    <property type="term" value="F:threonine synthase activity"/>
    <property type="evidence" value="ECO:0007669"/>
    <property type="project" value="UniProtKB-UniRule"/>
</dbReference>
<name>A0A099UFA6_9HELI</name>
<evidence type="ECO:0000256" key="4">
    <source>
        <dbReference type="NCBIfam" id="TIGR00260"/>
    </source>
</evidence>
<dbReference type="PANTHER" id="PTHR43515:SF1">
    <property type="entry name" value="THREONINE SYNTHASE-LIKE 1"/>
    <property type="match status" value="1"/>
</dbReference>
<dbReference type="InterPro" id="IPR029144">
    <property type="entry name" value="Thr_synth_N"/>
</dbReference>
<feature type="domain" description="Threonine synthase N-terminal" evidence="7">
    <location>
        <begin position="6"/>
        <end position="66"/>
    </location>
</feature>
<dbReference type="InterPro" id="IPR001926">
    <property type="entry name" value="TrpB-like_PALP"/>
</dbReference>
<dbReference type="Gene3D" id="3.90.1380.10">
    <property type="entry name" value="Threonine synthase, N-terminal domain"/>
    <property type="match status" value="1"/>
</dbReference>
<dbReference type="GeneID" id="78150870"/>
<evidence type="ECO:0000256" key="5">
    <source>
        <dbReference type="PIRSR" id="PIRSR604450-51"/>
    </source>
</evidence>
<keyword evidence="8" id="KW-0456">Lyase</keyword>
<proteinExistence type="inferred from homology"/>
<dbReference type="SUPFAM" id="SSF53686">
    <property type="entry name" value="Tryptophan synthase beta subunit-like PLP-dependent enzymes"/>
    <property type="match status" value="1"/>
</dbReference>
<dbReference type="EMBL" id="LN907858">
    <property type="protein sequence ID" value="CUU39464.1"/>
    <property type="molecule type" value="Genomic_DNA"/>
</dbReference>
<dbReference type="AlphaFoldDB" id="A0A099UFA6"/>
<evidence type="ECO:0000256" key="1">
    <source>
        <dbReference type="ARBA" id="ARBA00001933"/>
    </source>
</evidence>
<accession>A0A099UFA6</accession>
<dbReference type="Pfam" id="PF00291">
    <property type="entry name" value="PALP"/>
    <property type="match status" value="1"/>
</dbReference>
<protein>
    <recommendedName>
        <fullName evidence="4">Threonine synthase</fullName>
        <ecNumber evidence="4">4.2.3.1</ecNumber>
    </recommendedName>
</protein>
<evidence type="ECO:0000256" key="2">
    <source>
        <dbReference type="ARBA" id="ARBA00005517"/>
    </source>
</evidence>
<dbReference type="InterPro" id="IPR037158">
    <property type="entry name" value="Thr_synth_N_sf"/>
</dbReference>
<dbReference type="Gene3D" id="3.40.50.1100">
    <property type="match status" value="2"/>
</dbReference>
<dbReference type="PANTHER" id="PTHR43515">
    <property type="entry name" value="THREONINE SYNTHASE-LIKE 1"/>
    <property type="match status" value="1"/>
</dbReference>
<sequence>MNIRTFISTRDSNPALAKNFKDAILNPSAPQGGLYTFDTLPELSTQDINSLGSLSYEELCIKLFKTLNLGLDEVLLKDILQCYKSFDNPNNPAPIMSFDENLFMLNLYSGPTRAFKDMALQPFGALLSHFAAQKEQTYMILAATSGDTGPATLQSFANKPFIKAVCLYPSGGTSDVQRLQMTTQEASNCKVIGIYGDFDDAQNALKSLLNNTHFIESLHKQNIALSAANSVNIGRIVFQIVYHFWAYMSLLKNNKLTLGEKISIVVPSGNFGNILGAFFAKKMGLPIDKLVVASNVNNILSDFINTGVYDISQRTLLKSKSPAMDILKSSNVERVLYTLFGAKRTKECMQSLNTTGTYALNKDELALLQEDFLALFCDDTQCLQSIAQGFKKGFVLDPHSAIAYYGAKKLQEEGAITKTIFLSTAEWSKFAPSVWEALAKAHIVQGICKNDKEALEGICGHTQVSIPPQIGLLFDKEEVQNDVISPTEIESCIMQWLRDKN</sequence>
<gene>
    <name evidence="8" type="ORF">BN2458_PEG0578</name>
</gene>
<keyword evidence="3 5" id="KW-0663">Pyridoxal phosphate</keyword>
<dbReference type="RefSeq" id="WP_034342917.1">
    <property type="nucleotide sequence ID" value="NZ_CAOLUG010000010.1"/>
</dbReference>
<dbReference type="Proteomes" id="UP000064525">
    <property type="component" value="Chromosome I"/>
</dbReference>
<dbReference type="GO" id="GO:0009088">
    <property type="term" value="P:threonine biosynthetic process"/>
    <property type="evidence" value="ECO:0007669"/>
    <property type="project" value="UniProtKB-UniRule"/>
</dbReference>
<evidence type="ECO:0000259" key="6">
    <source>
        <dbReference type="Pfam" id="PF00291"/>
    </source>
</evidence>
<dbReference type="Pfam" id="PF14821">
    <property type="entry name" value="Thr_synth_N"/>
    <property type="match status" value="1"/>
</dbReference>
<dbReference type="InterPro" id="IPR036052">
    <property type="entry name" value="TrpB-like_PALP_sf"/>
</dbReference>
<comment type="cofactor">
    <cofactor evidence="1 5">
        <name>pyridoxal 5'-phosphate</name>
        <dbReference type="ChEBI" id="CHEBI:597326"/>
    </cofactor>
</comment>
<evidence type="ECO:0000256" key="3">
    <source>
        <dbReference type="ARBA" id="ARBA00022898"/>
    </source>
</evidence>
<evidence type="ECO:0000313" key="8">
    <source>
        <dbReference type="EMBL" id="CUU39464.1"/>
    </source>
</evidence>
<reference evidence="9" key="1">
    <citation type="submission" date="2015-11" db="EMBL/GenBank/DDBJ databases">
        <authorList>
            <person name="Anvar S.Y."/>
        </authorList>
    </citation>
    <scope>NUCLEOTIDE SEQUENCE [LARGE SCALE GENOMIC DNA]</scope>
</reference>
<dbReference type="NCBIfam" id="TIGR00260">
    <property type="entry name" value="thrC"/>
    <property type="match status" value="1"/>
</dbReference>
<organism evidence="8 9">
    <name type="scientific">Helicobacter typhlonius</name>
    <dbReference type="NCBI Taxonomy" id="76936"/>
    <lineage>
        <taxon>Bacteria</taxon>
        <taxon>Pseudomonadati</taxon>
        <taxon>Campylobacterota</taxon>
        <taxon>Epsilonproteobacteria</taxon>
        <taxon>Campylobacterales</taxon>
        <taxon>Helicobacteraceae</taxon>
        <taxon>Helicobacter</taxon>
    </lineage>
</organism>